<dbReference type="PIRSF" id="PIRSF037420">
    <property type="entry name" value="PQQ_syn_pqqE"/>
    <property type="match status" value="1"/>
</dbReference>
<comment type="catalytic activity">
    <reaction evidence="8">
        <text>[PQQ precursor protein] + S-adenosyl-L-methionine = E-Y cross-linked-[PQQ precursor protein] + 5'-deoxyadenosine + L-methionine + H(+)</text>
        <dbReference type="Rhea" id="RHEA:56836"/>
        <dbReference type="Rhea" id="RHEA-COMP:14800"/>
        <dbReference type="Rhea" id="RHEA-COMP:14801"/>
        <dbReference type="ChEBI" id="CHEBI:15378"/>
        <dbReference type="ChEBI" id="CHEBI:17319"/>
        <dbReference type="ChEBI" id="CHEBI:57844"/>
        <dbReference type="ChEBI" id="CHEBI:59789"/>
        <dbReference type="ChEBI" id="CHEBI:141026"/>
        <dbReference type="ChEBI" id="CHEBI:141027"/>
        <dbReference type="EC" id="1.21.98.4"/>
    </reaction>
</comment>
<dbReference type="Pfam" id="PF04055">
    <property type="entry name" value="Radical_SAM"/>
    <property type="match status" value="1"/>
</dbReference>
<dbReference type="Gene3D" id="3.20.20.70">
    <property type="entry name" value="Aldolase class I"/>
    <property type="match status" value="1"/>
</dbReference>
<proteinExistence type="inferred from homology"/>
<dbReference type="UniPathway" id="UPA00539"/>
<dbReference type="HAMAP" id="MF_00660">
    <property type="entry name" value="PqqE"/>
    <property type="match status" value="1"/>
</dbReference>
<evidence type="ECO:0000313" key="10">
    <source>
        <dbReference type="EMBL" id="ASG25366.1"/>
    </source>
</evidence>
<dbReference type="PANTHER" id="PTHR11228:SF7">
    <property type="entry name" value="PQQA PEPTIDE CYCLASE"/>
    <property type="match status" value="1"/>
</dbReference>
<keyword evidence="11" id="KW-1185">Reference proteome</keyword>
<keyword evidence="3 8" id="KW-0479">Metal-binding</keyword>
<organism evidence="10 11">
    <name type="scientific">Nitrospirillum viridazoti CBAmc</name>
    <dbReference type="NCBI Taxonomy" id="1441467"/>
    <lineage>
        <taxon>Bacteria</taxon>
        <taxon>Pseudomonadati</taxon>
        <taxon>Pseudomonadota</taxon>
        <taxon>Alphaproteobacteria</taxon>
        <taxon>Rhodospirillales</taxon>
        <taxon>Azospirillaceae</taxon>
        <taxon>Nitrospirillum</taxon>
        <taxon>Nitrospirillum viridazoti</taxon>
    </lineage>
</organism>
<dbReference type="CDD" id="cd01335">
    <property type="entry name" value="Radical_SAM"/>
    <property type="match status" value="1"/>
</dbReference>
<dbReference type="GO" id="GO:0032324">
    <property type="term" value="P:molybdopterin cofactor biosynthetic process"/>
    <property type="evidence" value="ECO:0007669"/>
    <property type="project" value="UniProtKB-ARBA"/>
</dbReference>
<dbReference type="InterPro" id="IPR011843">
    <property type="entry name" value="PQQ_synth_PqqE_bac"/>
</dbReference>
<dbReference type="InterPro" id="IPR058240">
    <property type="entry name" value="rSAM_sf"/>
</dbReference>
<evidence type="ECO:0000313" key="11">
    <source>
        <dbReference type="Proteomes" id="UP000197153"/>
    </source>
</evidence>
<dbReference type="InterPro" id="IPR000385">
    <property type="entry name" value="MoaA_NifB_PqqE_Fe-S-bd_CS"/>
</dbReference>
<comment type="similarity">
    <text evidence="8">Belongs to the radical SAM superfamily. PqqE family.</text>
</comment>
<dbReference type="SFLD" id="SFLDF00280">
    <property type="entry name" value="coenzyme_PQQ_synthesis_protein"/>
    <property type="match status" value="1"/>
</dbReference>
<accession>A0A248K3M9</accession>
<feature type="binding site" evidence="8">
    <location>
        <position position="28"/>
    </location>
    <ligand>
        <name>[4Fe-4S] cluster</name>
        <dbReference type="ChEBI" id="CHEBI:49883"/>
        <note>4Fe-4S-S-AdoMet</note>
    </ligand>
</feature>
<evidence type="ECO:0000256" key="8">
    <source>
        <dbReference type="HAMAP-Rule" id="MF_00660"/>
    </source>
</evidence>
<evidence type="ECO:0000256" key="2">
    <source>
        <dbReference type="ARBA" id="ARBA00022691"/>
    </source>
</evidence>
<dbReference type="GO" id="GO:1904047">
    <property type="term" value="F:S-adenosyl-L-methionine binding"/>
    <property type="evidence" value="ECO:0007669"/>
    <property type="project" value="UniProtKB-UniRule"/>
</dbReference>
<dbReference type="CDD" id="cd21119">
    <property type="entry name" value="SPASM_PqqE"/>
    <property type="match status" value="1"/>
</dbReference>
<dbReference type="GO" id="GO:0016491">
    <property type="term" value="F:oxidoreductase activity"/>
    <property type="evidence" value="ECO:0007669"/>
    <property type="project" value="UniProtKB-KW"/>
</dbReference>
<protein>
    <recommendedName>
        <fullName evidence="8">PqqA peptide cyclase</fullName>
        <ecNumber evidence="8">1.21.98.4</ecNumber>
    </recommendedName>
    <alternativeName>
        <fullName evidence="8">Coenzyme PQQ synthesis protein E</fullName>
    </alternativeName>
</protein>
<dbReference type="InterPro" id="IPR007197">
    <property type="entry name" value="rSAM"/>
</dbReference>
<dbReference type="NCBIfam" id="TIGR02109">
    <property type="entry name" value="PQQ_syn_pqqE"/>
    <property type="match status" value="1"/>
</dbReference>
<dbReference type="GO" id="GO:0018189">
    <property type="term" value="P:pyrroloquinoline quinone biosynthetic process"/>
    <property type="evidence" value="ECO:0007669"/>
    <property type="project" value="UniProtKB-UniRule"/>
</dbReference>
<dbReference type="KEGG" id="nao:Y958_31010"/>
<keyword evidence="7 8" id="KW-0411">Iron-sulfur</keyword>
<dbReference type="PROSITE" id="PS01305">
    <property type="entry name" value="MOAA_NIFB_PQQE"/>
    <property type="match status" value="1"/>
</dbReference>
<evidence type="ECO:0000256" key="1">
    <source>
        <dbReference type="ARBA" id="ARBA00022485"/>
    </source>
</evidence>
<evidence type="ECO:0000256" key="5">
    <source>
        <dbReference type="ARBA" id="ARBA00023002"/>
    </source>
</evidence>
<dbReference type="InterPro" id="IPR006638">
    <property type="entry name" value="Elp3/MiaA/NifB-like_rSAM"/>
</dbReference>
<keyword evidence="1 8" id="KW-0004">4Fe-4S</keyword>
<evidence type="ECO:0000256" key="6">
    <source>
        <dbReference type="ARBA" id="ARBA00023004"/>
    </source>
</evidence>
<dbReference type="InterPro" id="IPR017200">
    <property type="entry name" value="PqqE-like"/>
</dbReference>
<dbReference type="SFLD" id="SFLDG01386">
    <property type="entry name" value="main_SPASM_domain-containing"/>
    <property type="match status" value="1"/>
</dbReference>
<dbReference type="EC" id="1.21.98.4" evidence="8"/>
<keyword evidence="5 8" id="KW-0560">Oxidoreductase</keyword>
<dbReference type="InterPro" id="IPR013785">
    <property type="entry name" value="Aldolase_TIM"/>
</dbReference>
<evidence type="ECO:0000256" key="3">
    <source>
        <dbReference type="ARBA" id="ARBA00022723"/>
    </source>
</evidence>
<dbReference type="SUPFAM" id="SSF102114">
    <property type="entry name" value="Radical SAM enzymes"/>
    <property type="match status" value="1"/>
</dbReference>
<keyword evidence="2 8" id="KW-0949">S-adenosyl-L-methionine</keyword>
<feature type="domain" description="Radical SAM core" evidence="9">
    <location>
        <begin position="14"/>
        <end position="230"/>
    </location>
</feature>
<comment type="function">
    <text evidence="8">Catalyzes the cross-linking of a glutamate residue and a tyrosine residue in the PqqA protein as part of the biosynthesis of pyrroloquinoline quinone (PQQ).</text>
</comment>
<dbReference type="SMART" id="SM00729">
    <property type="entry name" value="Elp3"/>
    <property type="match status" value="1"/>
</dbReference>
<dbReference type="GO" id="GO:0009975">
    <property type="term" value="F:cyclase activity"/>
    <property type="evidence" value="ECO:0007669"/>
    <property type="project" value="UniProtKB-UniRule"/>
</dbReference>
<dbReference type="SFLD" id="SFLDG01067">
    <property type="entry name" value="SPASM/twitch_domain_containing"/>
    <property type="match status" value="1"/>
</dbReference>
<keyword evidence="6 8" id="KW-0408">Iron</keyword>
<dbReference type="InterPro" id="IPR050377">
    <property type="entry name" value="Radical_SAM_PqqE_MftC-like"/>
</dbReference>
<comment type="pathway">
    <text evidence="8">Cofactor biosynthesis; pyrroloquinoline quinone biosynthesis.</text>
</comment>
<feature type="binding site" evidence="8">
    <location>
        <position position="32"/>
    </location>
    <ligand>
        <name>[4Fe-4S] cluster</name>
        <dbReference type="ChEBI" id="CHEBI:49883"/>
        <note>4Fe-4S-S-AdoMet</note>
    </ligand>
</feature>
<sequence length="390" mass="41898">MSHASSPAAESPPVEAPMGLLMELTHRCPLRCPYCSNPVELQRAGEEMDTATWKRVLGEAAALGILQVHFSGGEPTARKDLPDLVRHAAGLGLYTNLITSGVLLDGASLAVLADAGLDHVQLSFQDVEVESAERIGGMPGAQARKLALAGQVTAAGLPLTLNFVVHRQNLDRLPQMIDLGLELGAGRIEVAHVQYYGWSLMNRDALLPSRAQLDAATATVEAARARLKGRMVIDYVPPDYYAARPKACMGGWARRFMNISPAGLALPCHAAETLPGFDWPSVATGSLAAAWYDSEAFNRYRGTAWMPEPCQGCERREVDWGGCRCQAFALTGDAGRTDPACALSPDHGVMLAAVRARGEVPAEFIYRQYGPAKTVPVDGTQVRETWPAEP</sequence>
<dbReference type="GO" id="GO:0005506">
    <property type="term" value="F:iron ion binding"/>
    <property type="evidence" value="ECO:0007669"/>
    <property type="project" value="UniProtKB-UniRule"/>
</dbReference>
<dbReference type="GO" id="GO:0051539">
    <property type="term" value="F:4 iron, 4 sulfur cluster binding"/>
    <property type="evidence" value="ECO:0007669"/>
    <property type="project" value="UniProtKB-KW"/>
</dbReference>
<dbReference type="PROSITE" id="PS51918">
    <property type="entry name" value="RADICAL_SAM"/>
    <property type="match status" value="1"/>
</dbReference>
<dbReference type="EMBL" id="CP022113">
    <property type="protein sequence ID" value="ASG25366.1"/>
    <property type="molecule type" value="Genomic_DNA"/>
</dbReference>
<feature type="binding site" evidence="8">
    <location>
        <position position="35"/>
    </location>
    <ligand>
        <name>[4Fe-4S] cluster</name>
        <dbReference type="ChEBI" id="CHEBI:49883"/>
        <note>4Fe-4S-S-AdoMet</note>
    </ligand>
</feature>
<dbReference type="Proteomes" id="UP000197153">
    <property type="component" value="Chromosome 4"/>
</dbReference>
<dbReference type="PANTHER" id="PTHR11228">
    <property type="entry name" value="RADICAL SAM DOMAIN PROTEIN"/>
    <property type="match status" value="1"/>
</dbReference>
<name>A0A248K3M9_9PROT</name>
<evidence type="ECO:0000256" key="7">
    <source>
        <dbReference type="ARBA" id="ARBA00023014"/>
    </source>
</evidence>
<gene>
    <name evidence="8 10" type="primary">pqqE</name>
    <name evidence="10" type="ORF">Y958_31010</name>
</gene>
<comment type="cofactor">
    <cofactor evidence="8">
        <name>[4Fe-4S] cluster</name>
        <dbReference type="ChEBI" id="CHEBI:49883"/>
    </cofactor>
    <text evidence="8">Binds 1 [4Fe-4S] cluster. The cluster is coordinated with 3 cysteines and an exchangeable S-adenosyl-L-methionine.</text>
</comment>
<evidence type="ECO:0000259" key="9">
    <source>
        <dbReference type="PROSITE" id="PS51918"/>
    </source>
</evidence>
<evidence type="ECO:0000256" key="4">
    <source>
        <dbReference type="ARBA" id="ARBA00022905"/>
    </source>
</evidence>
<reference evidence="10 11" key="1">
    <citation type="submission" date="2017-06" db="EMBL/GenBank/DDBJ databases">
        <title>Complete genome sequence of Nitrospirillum amazonense strain CBAmC, an endophytic nitrogen-fixing and plant growth-promoting bacterium, isolated from sugarcane.</title>
        <authorList>
            <person name="Schwab S."/>
            <person name="dos Santos Teixeira K.R."/>
            <person name="Simoes Araujo J.L."/>
            <person name="Soares Vidal M."/>
            <person name="Borges de Freitas H.R."/>
            <person name="Rivello Crivelaro A.L."/>
            <person name="Bueno de Camargo Nunes A."/>
            <person name="dos Santos C.M."/>
            <person name="Palmeira da Silva Rosa D."/>
            <person name="da Silva Padilha D."/>
            <person name="da Silva E."/>
            <person name="Araujo Terra L."/>
            <person name="Soares Mendes V."/>
            <person name="Farinelli L."/>
            <person name="Magalhaes Cruz L."/>
            <person name="Baldani J.I."/>
        </authorList>
    </citation>
    <scope>NUCLEOTIDE SEQUENCE [LARGE SCALE GENOMIC DNA]</scope>
    <source>
        <strain evidence="10 11">CBAmC</strain>
    </source>
</reference>
<comment type="subunit">
    <text evidence="8">Interacts with PqqD. The interaction is necessary for activity of PqqE.</text>
</comment>
<dbReference type="SFLD" id="SFLDS00029">
    <property type="entry name" value="Radical_SAM"/>
    <property type="match status" value="1"/>
</dbReference>
<keyword evidence="4 8" id="KW-0884">PQQ biosynthesis</keyword>
<dbReference type="AlphaFoldDB" id="A0A248K3M9"/>